<dbReference type="PROSITE" id="PS50287">
    <property type="entry name" value="SRCR_2"/>
    <property type="match status" value="3"/>
</dbReference>
<dbReference type="SUPFAM" id="SSF56487">
    <property type="entry name" value="SRCR-like"/>
    <property type="match status" value="3"/>
</dbReference>
<feature type="disulfide bond" evidence="9">
    <location>
        <begin position="147"/>
        <end position="211"/>
    </location>
</feature>
<evidence type="ECO:0000313" key="11">
    <source>
        <dbReference type="Ensembl" id="ENSSORP00005037604.1"/>
    </source>
</evidence>
<organism evidence="11 12">
    <name type="scientific">Sphaeramia orbicularis</name>
    <name type="common">orbiculate cardinalfish</name>
    <dbReference type="NCBI Taxonomy" id="375764"/>
    <lineage>
        <taxon>Eukaryota</taxon>
        <taxon>Metazoa</taxon>
        <taxon>Chordata</taxon>
        <taxon>Craniata</taxon>
        <taxon>Vertebrata</taxon>
        <taxon>Euteleostomi</taxon>
        <taxon>Actinopterygii</taxon>
        <taxon>Neopterygii</taxon>
        <taxon>Teleostei</taxon>
        <taxon>Neoteleostei</taxon>
        <taxon>Acanthomorphata</taxon>
        <taxon>Gobiaria</taxon>
        <taxon>Kurtiformes</taxon>
        <taxon>Apogonoidei</taxon>
        <taxon>Apogonidae</taxon>
        <taxon>Apogoninae</taxon>
        <taxon>Sphaeramia</taxon>
    </lineage>
</organism>
<comment type="subcellular location">
    <subcellularLocation>
        <location evidence="1">Membrane</location>
        <topology evidence="1">Single-pass membrane protein</topology>
    </subcellularLocation>
</comment>
<dbReference type="Gene3D" id="3.10.250.10">
    <property type="entry name" value="SRCR-like domain"/>
    <property type="match status" value="3"/>
</dbReference>
<comment type="caution">
    <text evidence="9">Lacks conserved residue(s) required for the propagation of feature annotation.</text>
</comment>
<evidence type="ECO:0000256" key="4">
    <source>
        <dbReference type="ARBA" id="ARBA00022737"/>
    </source>
</evidence>
<reference evidence="11" key="2">
    <citation type="submission" date="2025-08" db="UniProtKB">
        <authorList>
            <consortium name="Ensembl"/>
        </authorList>
    </citation>
    <scope>IDENTIFICATION</scope>
</reference>
<keyword evidence="3" id="KW-0732">Signal</keyword>
<dbReference type="Proteomes" id="UP000472271">
    <property type="component" value="Chromosome 24"/>
</dbReference>
<accession>A0A673B8D7</accession>
<reference evidence="11" key="3">
    <citation type="submission" date="2025-09" db="UniProtKB">
        <authorList>
            <consortium name="Ensembl"/>
        </authorList>
    </citation>
    <scope>IDENTIFICATION</scope>
</reference>
<dbReference type="PANTHER" id="PTHR48071">
    <property type="entry name" value="SRCR DOMAIN-CONTAINING PROTEIN"/>
    <property type="match status" value="1"/>
</dbReference>
<keyword evidence="4" id="KW-0677">Repeat</keyword>
<dbReference type="InterPro" id="IPR001190">
    <property type="entry name" value="SRCR"/>
</dbReference>
<dbReference type="PRINTS" id="PR00258">
    <property type="entry name" value="SPERACTRCPTR"/>
</dbReference>
<dbReference type="Pfam" id="PF00530">
    <property type="entry name" value="SRCR"/>
    <property type="match status" value="3"/>
</dbReference>
<evidence type="ECO:0000256" key="7">
    <source>
        <dbReference type="ARBA" id="ARBA00023157"/>
    </source>
</evidence>
<evidence type="ECO:0000259" key="10">
    <source>
        <dbReference type="PROSITE" id="PS50287"/>
    </source>
</evidence>
<evidence type="ECO:0000313" key="12">
    <source>
        <dbReference type="Proteomes" id="UP000472271"/>
    </source>
</evidence>
<feature type="disulfide bond" evidence="9">
    <location>
        <begin position="293"/>
        <end position="303"/>
    </location>
</feature>
<evidence type="ECO:0000256" key="1">
    <source>
        <dbReference type="ARBA" id="ARBA00004167"/>
    </source>
</evidence>
<dbReference type="FunFam" id="3.10.250.10:FF:000016">
    <property type="entry name" value="Scavenger receptor cysteine-rich protein type 12"/>
    <property type="match status" value="1"/>
</dbReference>
<keyword evidence="7 9" id="KW-1015">Disulfide bond</keyword>
<dbReference type="PANTHER" id="PTHR48071:SF24">
    <property type="entry name" value="DELETED IN MALIGNANT BRAIN TUMORS 1 PROTEIN-LIKE"/>
    <property type="match status" value="1"/>
</dbReference>
<evidence type="ECO:0000256" key="2">
    <source>
        <dbReference type="ARBA" id="ARBA00022692"/>
    </source>
</evidence>
<keyword evidence="2" id="KW-0812">Transmembrane</keyword>
<evidence type="ECO:0000256" key="9">
    <source>
        <dbReference type="PROSITE-ProRule" id="PRU00196"/>
    </source>
</evidence>
<dbReference type="AlphaFoldDB" id="A0A673B8D7"/>
<evidence type="ECO:0000256" key="6">
    <source>
        <dbReference type="ARBA" id="ARBA00023136"/>
    </source>
</evidence>
<name>A0A673B8D7_9TELE</name>
<dbReference type="SMART" id="SM00202">
    <property type="entry name" value="SR"/>
    <property type="match status" value="3"/>
</dbReference>
<dbReference type="InParanoid" id="A0A673B8D7"/>
<keyword evidence="8" id="KW-0325">Glycoprotein</keyword>
<keyword evidence="6" id="KW-0472">Membrane</keyword>
<keyword evidence="12" id="KW-1185">Reference proteome</keyword>
<feature type="disulfide bond" evidence="9">
    <location>
        <begin position="160"/>
        <end position="221"/>
    </location>
</feature>
<feature type="domain" description="SRCR" evidence="10">
    <location>
        <begin position="122"/>
        <end position="222"/>
    </location>
</feature>
<reference evidence="11" key="1">
    <citation type="submission" date="2019-06" db="EMBL/GenBank/DDBJ databases">
        <authorList>
            <consortium name="Wellcome Sanger Institute Data Sharing"/>
        </authorList>
    </citation>
    <scope>NUCLEOTIDE SEQUENCE [LARGE SCALE GENOMIC DNA]</scope>
</reference>
<feature type="domain" description="SRCR" evidence="10">
    <location>
        <begin position="225"/>
        <end position="320"/>
    </location>
</feature>
<evidence type="ECO:0000256" key="8">
    <source>
        <dbReference type="ARBA" id="ARBA00023180"/>
    </source>
</evidence>
<evidence type="ECO:0000256" key="5">
    <source>
        <dbReference type="ARBA" id="ARBA00022989"/>
    </source>
</evidence>
<feature type="disulfide bond" evidence="9">
    <location>
        <begin position="90"/>
        <end position="100"/>
    </location>
</feature>
<feature type="disulfide bond" evidence="9">
    <location>
        <begin position="191"/>
        <end position="201"/>
    </location>
</feature>
<evidence type="ECO:0000256" key="3">
    <source>
        <dbReference type="ARBA" id="ARBA00022729"/>
    </source>
</evidence>
<dbReference type="Ensembl" id="ENSSORT00005038584.1">
    <property type="protein sequence ID" value="ENSSORP00005037604.1"/>
    <property type="gene ID" value="ENSSORG00005017646.1"/>
</dbReference>
<proteinExistence type="predicted"/>
<sequence>TNSFYQVAYLLQQKLNSHVNNVKLVNGSNRCSGRVELYHNNQWRRVCNSGWGKEEADLACRLAECGSSVDQSDVLDFGEAHGLSGVKANCSGNEESLFECTLQKFQESCVDATVVCSNAKPIRLVGGNNRCSGRVEMYAMGEWGTVCDDGWGFEDAMVACRQMNCGNALSAKSGAFFGSGGGRILIDEIDCIGNETSLSDCRHRGLSIHDCRHTEDAGVICTESIRLIGGTDPCSGSLEVLHGGRWGKICNNNWGPREDKMLCYELSCGAPIKTHDTPIYRENSGQRSYLSNCSVDVNSIANCIFTENPERCEGVSLSCKGKTACSDRKVKFLHKLNVFKNNTTIISIQCVNN</sequence>
<keyword evidence="5" id="KW-1133">Transmembrane helix</keyword>
<dbReference type="InterPro" id="IPR036772">
    <property type="entry name" value="SRCR-like_dom_sf"/>
</dbReference>
<protein>
    <recommendedName>
        <fullName evidence="10">SRCR domain-containing protein</fullName>
    </recommendedName>
</protein>
<feature type="domain" description="SRCR" evidence="10">
    <location>
        <begin position="22"/>
        <end position="117"/>
    </location>
</feature>
<dbReference type="GO" id="GO:0016020">
    <property type="term" value="C:membrane"/>
    <property type="evidence" value="ECO:0007669"/>
    <property type="project" value="UniProtKB-SubCell"/>
</dbReference>
<dbReference type="FunFam" id="3.10.250.10:FF:000006">
    <property type="entry name" value="neurotrypsin isoform X2"/>
    <property type="match status" value="1"/>
</dbReference>